<dbReference type="STRING" id="1314777.A0A165A0P5"/>
<feature type="coiled-coil region" evidence="1">
    <location>
        <begin position="7"/>
        <end position="34"/>
    </location>
</feature>
<evidence type="ECO:0000256" key="1">
    <source>
        <dbReference type="SAM" id="Coils"/>
    </source>
</evidence>
<keyword evidence="1" id="KW-0175">Coiled coil</keyword>
<dbReference type="InterPro" id="IPR036865">
    <property type="entry name" value="CRAL-TRIO_dom_sf"/>
</dbReference>
<dbReference type="Gene3D" id="3.40.525.10">
    <property type="entry name" value="CRAL-TRIO lipid binding domain"/>
    <property type="match status" value="1"/>
</dbReference>
<dbReference type="Pfam" id="PF00650">
    <property type="entry name" value="CRAL_TRIO"/>
    <property type="match status" value="1"/>
</dbReference>
<keyword evidence="2" id="KW-0812">Transmembrane</keyword>
<keyword evidence="2" id="KW-0472">Membrane</keyword>
<keyword evidence="5" id="KW-1185">Reference proteome</keyword>
<evidence type="ECO:0000313" key="5">
    <source>
        <dbReference type="Proteomes" id="UP000076722"/>
    </source>
</evidence>
<protein>
    <submittedName>
        <fullName evidence="4">CRAL/TRIO domain-containing protein</fullName>
    </submittedName>
</protein>
<dbReference type="AlphaFoldDB" id="A0A165A0P5"/>
<sequence length="368" mass="43014">MAHDVLRQQHDNLLEQYNRNLDILEDLQKEIKESFEEKFGGNAQQKGYLDEWLSDKGSLFRILRRHNFDRDQALDACLRTLSWRAQRHDFEDSALPIPIELFHCIPWPSSDFLGNPLLFLRLPDTSFATQQLKLSIMNSLELLRRYLHQINEKEAPHLQFVWVLDLDGVSVRHINWALSEIASWYFKDIGPHYPYLCGAVYVINYSWVYLGAWSFLKNILPASAIARVHFISAEQILDYIPQESLPRDYGGSLPSLKELDNPLAIKQSVKMNRRGSQIRKTSLPSIPIPISRLSALNPYFGYPAENSNGKPAPRGGQRHIGDLLRTLTVLFWLKWRRKGLYLSIIIGLCWLSLRFWRRWTRPLPWHTR</sequence>
<dbReference type="OrthoDB" id="75724at2759"/>
<feature type="domain" description="CRAL-TRIO" evidence="3">
    <location>
        <begin position="111"/>
        <end position="257"/>
    </location>
</feature>
<dbReference type="PANTHER" id="PTHR46590">
    <property type="entry name" value="PHOSPHATIDYLINOSITOL TRANSFER PROTEIN CSR1-RELATED"/>
    <property type="match status" value="1"/>
</dbReference>
<dbReference type="SUPFAM" id="SSF52087">
    <property type="entry name" value="CRAL/TRIO domain"/>
    <property type="match status" value="1"/>
</dbReference>
<dbReference type="EMBL" id="KV419395">
    <property type="protein sequence ID" value="KZS98327.1"/>
    <property type="molecule type" value="Genomic_DNA"/>
</dbReference>
<dbReference type="CDD" id="cd00170">
    <property type="entry name" value="SEC14"/>
    <property type="match status" value="1"/>
</dbReference>
<dbReference type="PANTHER" id="PTHR46590:SF4">
    <property type="entry name" value="CRAL-TRIO DOMAIN-CONTAINING PROTEIN"/>
    <property type="match status" value="1"/>
</dbReference>
<organism evidence="4 5">
    <name type="scientific">Sistotremastrum niveocremeum HHB9708</name>
    <dbReference type="NCBI Taxonomy" id="1314777"/>
    <lineage>
        <taxon>Eukaryota</taxon>
        <taxon>Fungi</taxon>
        <taxon>Dikarya</taxon>
        <taxon>Basidiomycota</taxon>
        <taxon>Agaricomycotina</taxon>
        <taxon>Agaricomycetes</taxon>
        <taxon>Sistotremastrales</taxon>
        <taxon>Sistotremastraceae</taxon>
        <taxon>Sertulicium</taxon>
        <taxon>Sertulicium niveocremeum</taxon>
    </lineage>
</organism>
<dbReference type="InterPro" id="IPR001251">
    <property type="entry name" value="CRAL-TRIO_dom"/>
</dbReference>
<dbReference type="SMART" id="SM00516">
    <property type="entry name" value="SEC14"/>
    <property type="match status" value="1"/>
</dbReference>
<keyword evidence="2" id="KW-1133">Transmembrane helix</keyword>
<name>A0A165A0P5_9AGAM</name>
<evidence type="ECO:0000259" key="3">
    <source>
        <dbReference type="PROSITE" id="PS50191"/>
    </source>
</evidence>
<dbReference type="Proteomes" id="UP000076722">
    <property type="component" value="Unassembled WGS sequence"/>
</dbReference>
<gene>
    <name evidence="4" type="ORF">SISNIDRAFT_546295</name>
</gene>
<feature type="transmembrane region" description="Helical" evidence="2">
    <location>
        <begin position="339"/>
        <end position="356"/>
    </location>
</feature>
<dbReference type="PROSITE" id="PS50191">
    <property type="entry name" value="CRAL_TRIO"/>
    <property type="match status" value="1"/>
</dbReference>
<proteinExistence type="predicted"/>
<dbReference type="InterPro" id="IPR052432">
    <property type="entry name" value="PITP/CRAL-TRIO"/>
</dbReference>
<reference evidence="4 5" key="1">
    <citation type="journal article" date="2016" name="Mol. Biol. Evol.">
        <title>Comparative Genomics of Early-Diverging Mushroom-Forming Fungi Provides Insights into the Origins of Lignocellulose Decay Capabilities.</title>
        <authorList>
            <person name="Nagy L.G."/>
            <person name="Riley R."/>
            <person name="Tritt A."/>
            <person name="Adam C."/>
            <person name="Daum C."/>
            <person name="Floudas D."/>
            <person name="Sun H."/>
            <person name="Yadav J.S."/>
            <person name="Pangilinan J."/>
            <person name="Larsson K.H."/>
            <person name="Matsuura K."/>
            <person name="Barry K."/>
            <person name="Labutti K."/>
            <person name="Kuo R."/>
            <person name="Ohm R.A."/>
            <person name="Bhattacharya S.S."/>
            <person name="Shirouzu T."/>
            <person name="Yoshinaga Y."/>
            <person name="Martin F.M."/>
            <person name="Grigoriev I.V."/>
            <person name="Hibbett D.S."/>
        </authorList>
    </citation>
    <scope>NUCLEOTIDE SEQUENCE [LARGE SCALE GENOMIC DNA]</scope>
    <source>
        <strain evidence="4 5">HHB9708</strain>
    </source>
</reference>
<accession>A0A165A0P5</accession>
<evidence type="ECO:0000313" key="4">
    <source>
        <dbReference type="EMBL" id="KZS98327.1"/>
    </source>
</evidence>
<evidence type="ECO:0000256" key="2">
    <source>
        <dbReference type="SAM" id="Phobius"/>
    </source>
</evidence>